<dbReference type="InterPro" id="IPR000719">
    <property type="entry name" value="Prot_kinase_dom"/>
</dbReference>
<feature type="domain" description="Protein kinase" evidence="1">
    <location>
        <begin position="1"/>
        <end position="207"/>
    </location>
</feature>
<evidence type="ECO:0000259" key="1">
    <source>
        <dbReference type="PROSITE" id="PS50011"/>
    </source>
</evidence>
<dbReference type="EMBL" id="ABEU02000021">
    <property type="status" value="NOT_ANNOTATED_CDS"/>
    <property type="molecule type" value="Genomic_DNA"/>
</dbReference>
<reference evidence="2 3" key="1">
    <citation type="journal article" date="2008" name="Science">
        <title>The Physcomitrella genome reveals evolutionary insights into the conquest of land by plants.</title>
        <authorList>
            <person name="Rensing S."/>
            <person name="Lang D."/>
            <person name="Zimmer A."/>
            <person name="Terry A."/>
            <person name="Salamov A."/>
            <person name="Shapiro H."/>
            <person name="Nishiyama T."/>
            <person name="Perroud P.-F."/>
            <person name="Lindquist E."/>
            <person name="Kamisugi Y."/>
            <person name="Tanahashi T."/>
            <person name="Sakakibara K."/>
            <person name="Fujita T."/>
            <person name="Oishi K."/>
            <person name="Shin-I T."/>
            <person name="Kuroki Y."/>
            <person name="Toyoda A."/>
            <person name="Suzuki Y."/>
            <person name="Hashimoto A."/>
            <person name="Yamaguchi K."/>
            <person name="Sugano A."/>
            <person name="Kohara Y."/>
            <person name="Fujiyama A."/>
            <person name="Anterola A."/>
            <person name="Aoki S."/>
            <person name="Ashton N."/>
            <person name="Barbazuk W.B."/>
            <person name="Barker E."/>
            <person name="Bennetzen J."/>
            <person name="Bezanilla M."/>
            <person name="Blankenship R."/>
            <person name="Cho S.H."/>
            <person name="Dutcher S."/>
            <person name="Estelle M."/>
            <person name="Fawcett J.A."/>
            <person name="Gundlach H."/>
            <person name="Hanada K."/>
            <person name="Heyl A."/>
            <person name="Hicks K.A."/>
            <person name="Hugh J."/>
            <person name="Lohr M."/>
            <person name="Mayer K."/>
            <person name="Melkozernov A."/>
            <person name="Murata T."/>
            <person name="Nelson D."/>
            <person name="Pils B."/>
            <person name="Prigge M."/>
            <person name="Reiss B."/>
            <person name="Renner T."/>
            <person name="Rombauts S."/>
            <person name="Rushton P."/>
            <person name="Sanderfoot A."/>
            <person name="Schween G."/>
            <person name="Shiu S.-H."/>
            <person name="Stueber K."/>
            <person name="Theodoulou F.L."/>
            <person name="Tu H."/>
            <person name="Van de Peer Y."/>
            <person name="Verrier P.J."/>
            <person name="Waters E."/>
            <person name="Wood A."/>
            <person name="Yang L."/>
            <person name="Cove D."/>
            <person name="Cuming A."/>
            <person name="Hasebe M."/>
            <person name="Lucas S."/>
            <person name="Mishler D.B."/>
            <person name="Reski R."/>
            <person name="Grigoriev I."/>
            <person name="Quatrano R.S."/>
            <person name="Boore J.L."/>
        </authorList>
    </citation>
    <scope>NUCLEOTIDE SEQUENCE [LARGE SCALE GENOMIC DNA]</scope>
    <source>
        <strain evidence="2 3">cv. Gransden 2004</strain>
    </source>
</reference>
<dbReference type="PANTHER" id="PTHR24362">
    <property type="entry name" value="SERINE/THREONINE-PROTEIN KINASE NEK"/>
    <property type="match status" value="1"/>
</dbReference>
<dbReference type="GO" id="GO:0004674">
    <property type="term" value="F:protein serine/threonine kinase activity"/>
    <property type="evidence" value="ECO:0000318"/>
    <property type="project" value="GO_Central"/>
</dbReference>
<dbReference type="InterPro" id="IPR008271">
    <property type="entry name" value="Ser/Thr_kinase_AS"/>
</dbReference>
<dbReference type="AlphaFoldDB" id="A0A7I3Z4W9"/>
<dbReference type="Proteomes" id="UP000006727">
    <property type="component" value="Chromosome 21"/>
</dbReference>
<dbReference type="EnsemblPlants" id="Pp3c21_18290V3.2">
    <property type="protein sequence ID" value="PAC:32915243.CDS.1"/>
    <property type="gene ID" value="Pp3c21_18290"/>
</dbReference>
<dbReference type="GO" id="GO:0005524">
    <property type="term" value="F:ATP binding"/>
    <property type="evidence" value="ECO:0007669"/>
    <property type="project" value="InterPro"/>
</dbReference>
<organism evidence="2 3">
    <name type="scientific">Physcomitrium patens</name>
    <name type="common">Spreading-leaved earth moss</name>
    <name type="synonym">Physcomitrella patens</name>
    <dbReference type="NCBI Taxonomy" id="3218"/>
    <lineage>
        <taxon>Eukaryota</taxon>
        <taxon>Viridiplantae</taxon>
        <taxon>Streptophyta</taxon>
        <taxon>Embryophyta</taxon>
        <taxon>Bryophyta</taxon>
        <taxon>Bryophytina</taxon>
        <taxon>Bryopsida</taxon>
        <taxon>Funariidae</taxon>
        <taxon>Funariales</taxon>
        <taxon>Funariaceae</taxon>
        <taxon>Physcomitrium</taxon>
    </lineage>
</organism>
<sequence>MQNLIKEASILARLSHSNLISYYFATKSIRGENSGCSLSKMKNNHVYLGMELMQRSLRDILKTNGEASYTYLIDIMYQIARGMYYLHDMHIAHRDLKHENILVNIVEKKVMNKIVQYAIVKVIDFRIYKIEVGSNPKSIENNNIYGSTTYMALEVLKNKYERMTMCSFDADVFSFAMVCYKILLKRDRFDNCKRDEILERIERGERP</sequence>
<keyword evidence="3" id="KW-1185">Reference proteome</keyword>
<name>A0A7I3Z4W9_PHYPA</name>
<accession>A0A7I3Z4W9</accession>
<reference evidence="2" key="3">
    <citation type="submission" date="2020-12" db="UniProtKB">
        <authorList>
            <consortium name="EnsemblPlants"/>
        </authorList>
    </citation>
    <scope>IDENTIFICATION</scope>
</reference>
<dbReference type="Gramene" id="Pp3c21_18290V3.2">
    <property type="protein sequence ID" value="PAC:32915243.CDS.1"/>
    <property type="gene ID" value="Pp3c21_18290"/>
</dbReference>
<proteinExistence type="predicted"/>
<dbReference type="InterPro" id="IPR011009">
    <property type="entry name" value="Kinase-like_dom_sf"/>
</dbReference>
<dbReference type="PROSITE" id="PS50011">
    <property type="entry name" value="PROTEIN_KINASE_DOM"/>
    <property type="match status" value="1"/>
</dbReference>
<reference evidence="2 3" key="2">
    <citation type="journal article" date="2018" name="Plant J.">
        <title>The Physcomitrella patens chromosome-scale assembly reveals moss genome structure and evolution.</title>
        <authorList>
            <person name="Lang D."/>
            <person name="Ullrich K.K."/>
            <person name="Murat F."/>
            <person name="Fuchs J."/>
            <person name="Jenkins J."/>
            <person name="Haas F.B."/>
            <person name="Piednoel M."/>
            <person name="Gundlach H."/>
            <person name="Van Bel M."/>
            <person name="Meyberg R."/>
            <person name="Vives C."/>
            <person name="Morata J."/>
            <person name="Symeonidi A."/>
            <person name="Hiss M."/>
            <person name="Muchero W."/>
            <person name="Kamisugi Y."/>
            <person name="Saleh O."/>
            <person name="Blanc G."/>
            <person name="Decker E.L."/>
            <person name="van Gessel N."/>
            <person name="Grimwood J."/>
            <person name="Hayes R.D."/>
            <person name="Graham S.W."/>
            <person name="Gunter L.E."/>
            <person name="McDaniel S.F."/>
            <person name="Hoernstein S.N.W."/>
            <person name="Larsson A."/>
            <person name="Li F.W."/>
            <person name="Perroud P.F."/>
            <person name="Phillips J."/>
            <person name="Ranjan P."/>
            <person name="Rokshar D.S."/>
            <person name="Rothfels C.J."/>
            <person name="Schneider L."/>
            <person name="Shu S."/>
            <person name="Stevenson D.W."/>
            <person name="Thummler F."/>
            <person name="Tillich M."/>
            <person name="Villarreal Aguilar J.C."/>
            <person name="Widiez T."/>
            <person name="Wong G.K."/>
            <person name="Wymore A."/>
            <person name="Zhang Y."/>
            <person name="Zimmer A.D."/>
            <person name="Quatrano R.S."/>
            <person name="Mayer K.F.X."/>
            <person name="Goodstein D."/>
            <person name="Casacuberta J.M."/>
            <person name="Vandepoele K."/>
            <person name="Reski R."/>
            <person name="Cuming A.C."/>
            <person name="Tuskan G.A."/>
            <person name="Maumus F."/>
            <person name="Salse J."/>
            <person name="Schmutz J."/>
            <person name="Rensing S.A."/>
        </authorList>
    </citation>
    <scope>NUCLEOTIDE SEQUENCE [LARGE SCALE GENOMIC DNA]</scope>
    <source>
        <strain evidence="2 3">cv. Gransden 2004</strain>
    </source>
</reference>
<protein>
    <recommendedName>
        <fullName evidence="1">Protein kinase domain-containing protein</fullName>
    </recommendedName>
</protein>
<evidence type="ECO:0000313" key="3">
    <source>
        <dbReference type="Proteomes" id="UP000006727"/>
    </source>
</evidence>
<dbReference type="Gene3D" id="1.10.510.10">
    <property type="entry name" value="Transferase(Phosphotransferase) domain 1"/>
    <property type="match status" value="1"/>
</dbReference>
<dbReference type="Pfam" id="PF00069">
    <property type="entry name" value="Pkinase"/>
    <property type="match status" value="1"/>
</dbReference>
<dbReference type="SUPFAM" id="SSF56112">
    <property type="entry name" value="Protein kinase-like (PK-like)"/>
    <property type="match status" value="1"/>
</dbReference>
<dbReference type="SMART" id="SM00220">
    <property type="entry name" value="S_TKc"/>
    <property type="match status" value="1"/>
</dbReference>
<evidence type="ECO:0000313" key="2">
    <source>
        <dbReference type="EnsemblPlants" id="PAC:32915243.CDS.1"/>
    </source>
</evidence>
<dbReference type="PANTHER" id="PTHR24362:SF309">
    <property type="entry name" value="PROTEIN KINASE DOMAIN-CONTAINING PROTEIN"/>
    <property type="match status" value="1"/>
</dbReference>
<dbReference type="GO" id="GO:0007165">
    <property type="term" value="P:signal transduction"/>
    <property type="evidence" value="ECO:0000318"/>
    <property type="project" value="GO_Central"/>
</dbReference>
<dbReference type="PROSITE" id="PS00108">
    <property type="entry name" value="PROTEIN_KINASE_ST"/>
    <property type="match status" value="1"/>
</dbReference>